<dbReference type="Proteomes" id="UP001257914">
    <property type="component" value="Unassembled WGS sequence"/>
</dbReference>
<accession>A0ABU3QZS4</accession>
<dbReference type="InterPro" id="IPR021307">
    <property type="entry name" value="DUF2884"/>
</dbReference>
<keyword evidence="2" id="KW-1185">Reference proteome</keyword>
<protein>
    <submittedName>
        <fullName evidence="1">DUF2884 family protein</fullName>
    </submittedName>
</protein>
<gene>
    <name evidence="1" type="ORF">RT723_07915</name>
</gene>
<comment type="caution">
    <text evidence="1">The sequence shown here is derived from an EMBL/GenBank/DDBJ whole genome shotgun (WGS) entry which is preliminary data.</text>
</comment>
<dbReference type="EMBL" id="JAWCUA010000007">
    <property type="protein sequence ID" value="MDU0112920.1"/>
    <property type="molecule type" value="Genomic_DNA"/>
</dbReference>
<sequence>MGFNLSSFYLSIFILATFSFPALSKPGECPIQLKMGLLISPDHIRVLEKGRTQFQINNDEQLFIRGDQISLTAEQKSLVKEFSLGLRKELPEIVSIAMDSMELGFSALNKIIKGFAGTDAAQGIEEHISVLQGRLLGRFARSGDNFYLAPQGLNGLTDFFEEELSNQVKSVVTNSLHIMLGAMDEAFKQSESDIEGKRVDLGERVDMISSEVERSLKFNADRLEEKAAAFCQRFETLDAIEARLQKQLPRLRDYDILSNETNLDDDD</sequence>
<proteinExistence type="predicted"/>
<name>A0ABU3QZS4_9GAMM</name>
<evidence type="ECO:0000313" key="2">
    <source>
        <dbReference type="Proteomes" id="UP001257914"/>
    </source>
</evidence>
<dbReference type="RefSeq" id="WP_216054119.1">
    <property type="nucleotide sequence ID" value="NZ_JAWCUA010000007.1"/>
</dbReference>
<dbReference type="Pfam" id="PF11101">
    <property type="entry name" value="DUF2884"/>
    <property type="match status" value="1"/>
</dbReference>
<reference evidence="1 2" key="1">
    <citation type="submission" date="2023-10" db="EMBL/GenBank/DDBJ databases">
        <title>Psychrosphaera aquimaarina strain SW33 isolated from seawater.</title>
        <authorList>
            <person name="Bayburt H."/>
            <person name="Kim J.M."/>
            <person name="Choi B.J."/>
            <person name="Jeon C.O."/>
        </authorList>
    </citation>
    <scope>NUCLEOTIDE SEQUENCE [LARGE SCALE GENOMIC DNA]</scope>
    <source>
        <strain evidence="1 2">KCTC 52743</strain>
    </source>
</reference>
<organism evidence="1 2">
    <name type="scientific">Psychrosphaera aquimarina</name>
    <dbReference type="NCBI Taxonomy" id="2044854"/>
    <lineage>
        <taxon>Bacteria</taxon>
        <taxon>Pseudomonadati</taxon>
        <taxon>Pseudomonadota</taxon>
        <taxon>Gammaproteobacteria</taxon>
        <taxon>Alteromonadales</taxon>
        <taxon>Pseudoalteromonadaceae</taxon>
        <taxon>Psychrosphaera</taxon>
    </lineage>
</organism>
<evidence type="ECO:0000313" key="1">
    <source>
        <dbReference type="EMBL" id="MDU0112920.1"/>
    </source>
</evidence>